<sequence>MVGGLKVIGGAVKKWLKRPLFNDLHGYSDLISRMRIPVRTALSMSIVCTMLVLWGNYSENVRLHGFWAVIPQYVLYLPTAGATLLKGTKRIIGTLLGGALAVLCLYLHPDNMAAFLEGPSMLKIFCSLW</sequence>
<reference evidence="7 8" key="1">
    <citation type="submission" date="2020-04" db="EMBL/GenBank/DDBJ databases">
        <title>Perkinsus chesapeaki whole genome sequence.</title>
        <authorList>
            <person name="Bogema D.R."/>
        </authorList>
    </citation>
    <scope>NUCLEOTIDE SEQUENCE [LARGE SCALE GENOMIC DNA]</scope>
    <source>
        <strain evidence="7">ATCC PRA-425</strain>
    </source>
</reference>
<comment type="caution">
    <text evidence="7">The sequence shown here is derived from an EMBL/GenBank/DDBJ whole genome shotgun (WGS) entry which is preliminary data.</text>
</comment>
<feature type="transmembrane region" description="Helical" evidence="5">
    <location>
        <begin position="92"/>
        <end position="109"/>
    </location>
</feature>
<evidence type="ECO:0000256" key="5">
    <source>
        <dbReference type="SAM" id="Phobius"/>
    </source>
</evidence>
<gene>
    <name evidence="7" type="ORF">FOL47_008409</name>
</gene>
<proteinExistence type="predicted"/>
<dbReference type="GO" id="GO:0016020">
    <property type="term" value="C:membrane"/>
    <property type="evidence" value="ECO:0007669"/>
    <property type="project" value="UniProtKB-SubCell"/>
</dbReference>
<protein>
    <recommendedName>
        <fullName evidence="6">Integral membrane bound transporter domain-containing protein</fullName>
    </recommendedName>
</protein>
<evidence type="ECO:0000313" key="7">
    <source>
        <dbReference type="EMBL" id="KAF4657499.1"/>
    </source>
</evidence>
<feature type="transmembrane region" description="Helical" evidence="5">
    <location>
        <begin position="66"/>
        <end position="85"/>
    </location>
</feature>
<feature type="domain" description="Integral membrane bound transporter" evidence="6">
    <location>
        <begin position="64"/>
        <end position="114"/>
    </location>
</feature>
<evidence type="ECO:0000256" key="2">
    <source>
        <dbReference type="ARBA" id="ARBA00022692"/>
    </source>
</evidence>
<keyword evidence="4 5" id="KW-0472">Membrane</keyword>
<evidence type="ECO:0000256" key="1">
    <source>
        <dbReference type="ARBA" id="ARBA00004141"/>
    </source>
</evidence>
<keyword evidence="3 5" id="KW-1133">Transmembrane helix</keyword>
<dbReference type="AlphaFoldDB" id="A0A7J6LE58"/>
<organism evidence="7 8">
    <name type="scientific">Perkinsus chesapeaki</name>
    <name type="common">Clam parasite</name>
    <name type="synonym">Perkinsus andrewsi</name>
    <dbReference type="NCBI Taxonomy" id="330153"/>
    <lineage>
        <taxon>Eukaryota</taxon>
        <taxon>Sar</taxon>
        <taxon>Alveolata</taxon>
        <taxon>Perkinsozoa</taxon>
        <taxon>Perkinsea</taxon>
        <taxon>Perkinsida</taxon>
        <taxon>Perkinsidae</taxon>
        <taxon>Perkinsus</taxon>
    </lineage>
</organism>
<feature type="transmembrane region" description="Helical" evidence="5">
    <location>
        <begin position="36"/>
        <end position="54"/>
    </location>
</feature>
<evidence type="ECO:0000256" key="4">
    <source>
        <dbReference type="ARBA" id="ARBA00023136"/>
    </source>
</evidence>
<evidence type="ECO:0000256" key="3">
    <source>
        <dbReference type="ARBA" id="ARBA00022989"/>
    </source>
</evidence>
<keyword evidence="2 5" id="KW-0812">Transmembrane</keyword>
<dbReference type="InterPro" id="IPR049453">
    <property type="entry name" value="Memb_transporter_dom"/>
</dbReference>
<evidence type="ECO:0000313" key="8">
    <source>
        <dbReference type="Proteomes" id="UP000591131"/>
    </source>
</evidence>
<dbReference type="Proteomes" id="UP000591131">
    <property type="component" value="Unassembled WGS sequence"/>
</dbReference>
<comment type="subcellular location">
    <subcellularLocation>
        <location evidence="1">Membrane</location>
        <topology evidence="1">Multi-pass membrane protein</topology>
    </subcellularLocation>
</comment>
<accession>A0A7J6LE58</accession>
<dbReference type="EMBL" id="JAAPAO010000538">
    <property type="protein sequence ID" value="KAF4657499.1"/>
    <property type="molecule type" value="Genomic_DNA"/>
</dbReference>
<evidence type="ECO:0000259" key="6">
    <source>
        <dbReference type="Pfam" id="PF13515"/>
    </source>
</evidence>
<dbReference type="Pfam" id="PF13515">
    <property type="entry name" value="FUSC_2"/>
    <property type="match status" value="1"/>
</dbReference>
<name>A0A7J6LE58_PERCH</name>
<dbReference type="OrthoDB" id="68611at2759"/>
<keyword evidence="8" id="KW-1185">Reference proteome</keyword>